<name>A0A3G3MIE6_9FLOR</name>
<dbReference type="AlphaFoldDB" id="A0A3G3MIE6"/>
<organism evidence="2">
    <name type="scientific">Renouxia sp</name>
    <dbReference type="NCBI Taxonomy" id="2485823"/>
    <lineage>
        <taxon>Eukaryota</taxon>
        <taxon>Rhodophyta</taxon>
        <taxon>Florideophyceae</taxon>
        <taxon>Corallinophycidae</taxon>
        <taxon>Rhodogorgonales</taxon>
        <taxon>Rhodogorgonaceae</taxon>
        <taxon>Renouxia</taxon>
    </lineage>
</organism>
<keyword evidence="1" id="KW-0812">Transmembrane</keyword>
<accession>A0A3G3MIE6</accession>
<evidence type="ECO:0000313" key="2">
    <source>
        <dbReference type="EMBL" id="AYR06617.1"/>
    </source>
</evidence>
<gene>
    <name evidence="2" type="primary">sdh4</name>
</gene>
<dbReference type="InterPro" id="IPR034804">
    <property type="entry name" value="SQR/QFR_C/D"/>
</dbReference>
<protein>
    <submittedName>
        <fullName evidence="2">Succinate:cytochrome c oxidoreductase subunit 4</fullName>
    </submittedName>
</protein>
<sequence length="79" mass="9707">MNRLQWWFLRLSVLFLIPVFLFDLEIIFLLYSFLFLHMSLGLKTITGDYVHNKKLKYFFLILVRLCNFELIRCILEFLI</sequence>
<keyword evidence="1" id="KW-1133">Transmembrane helix</keyword>
<keyword evidence="1" id="KW-0472">Membrane</keyword>
<dbReference type="GO" id="GO:0016020">
    <property type="term" value="C:membrane"/>
    <property type="evidence" value="ECO:0007669"/>
    <property type="project" value="InterPro"/>
</dbReference>
<geneLocation type="mitochondrion" evidence="2"/>
<feature type="transmembrane region" description="Helical" evidence="1">
    <location>
        <begin position="12"/>
        <end position="36"/>
    </location>
</feature>
<dbReference type="EMBL" id="MH281622">
    <property type="protein sequence ID" value="AYR06617.1"/>
    <property type="molecule type" value="Genomic_DNA"/>
</dbReference>
<dbReference type="SUPFAM" id="SSF81343">
    <property type="entry name" value="Fumarate reductase respiratory complex transmembrane subunits"/>
    <property type="match status" value="1"/>
</dbReference>
<evidence type="ECO:0000256" key="1">
    <source>
        <dbReference type="SAM" id="Phobius"/>
    </source>
</evidence>
<proteinExistence type="predicted"/>
<keyword evidence="2" id="KW-0496">Mitochondrion</keyword>
<reference evidence="2" key="1">
    <citation type="journal article" date="2018" name="Genome Biol. Evol.">
        <title>Mitochondrial and Plastid Genomes from Coralline Red Algae Provide Insights into the Incongruent Evolutionary Histories of Organelles.</title>
        <authorList>
            <person name="Lee J."/>
            <person name="Song H.J."/>
            <person name="In Park S."/>
            <person name="Lee Y.M."/>
            <person name="Jeong S.Y."/>
            <person name="Oh Cho T."/>
            <person name="Kim J.H."/>
            <person name="Choi H.G."/>
            <person name="Choi C.G."/>
            <person name="Nelson W.A."/>
            <person name="Fredericq S."/>
            <person name="Bhattacharya D."/>
            <person name="Su Yoon H."/>
        </authorList>
    </citation>
    <scope>NUCLEOTIDE SEQUENCE</scope>
</reference>
<dbReference type="Gene3D" id="1.20.1300.10">
    <property type="entry name" value="Fumarate reductase/succinate dehydrogenase, transmembrane subunit"/>
    <property type="match status" value="1"/>
</dbReference>